<name>A0A9W8DY54_9FUNG</name>
<accession>A0A9W8DY54</accession>
<feature type="non-terminal residue" evidence="2">
    <location>
        <position position="274"/>
    </location>
</feature>
<dbReference type="AlphaFoldDB" id="A0A9W8DY54"/>
<evidence type="ECO:0000313" key="2">
    <source>
        <dbReference type="EMBL" id="KAJ1948847.1"/>
    </source>
</evidence>
<evidence type="ECO:0000313" key="3">
    <source>
        <dbReference type="Proteomes" id="UP001150925"/>
    </source>
</evidence>
<sequence length="274" mass="30294">MDVPMDLDECYVLTSQPSFRFVPLSKPDHTRQNSDYSTILPEYLSRPPPPMHRVGSTPYPDVQSKWTSRPLPLRRQYSTPAFPGRMSNSLLNQSSTMETMENKSYSIAPSSTRVSQVSSGLELATSSFSHAGPDNEQDGKTLNSRTGSAASFSTTLPSVVSLDTENIRRLCEEPQDALSYLTKSELARMVEHLQLTMNAVQLQIHHYQGKTEQLRKQISTNHTMVKGLLEPLPKARAVGEPRRRIVVAASPLEAPREMLPSPVGGSLASPHGSH</sequence>
<evidence type="ECO:0000256" key="1">
    <source>
        <dbReference type="SAM" id="MobiDB-lite"/>
    </source>
</evidence>
<keyword evidence="3" id="KW-1185">Reference proteome</keyword>
<feature type="region of interest" description="Disordered" evidence="1">
    <location>
        <begin position="126"/>
        <end position="150"/>
    </location>
</feature>
<feature type="region of interest" description="Disordered" evidence="1">
    <location>
        <begin position="42"/>
        <end position="66"/>
    </location>
</feature>
<feature type="compositionally biased region" description="Polar residues" evidence="1">
    <location>
        <begin position="140"/>
        <end position="150"/>
    </location>
</feature>
<organism evidence="2 3">
    <name type="scientific">Dispira parvispora</name>
    <dbReference type="NCBI Taxonomy" id="1520584"/>
    <lineage>
        <taxon>Eukaryota</taxon>
        <taxon>Fungi</taxon>
        <taxon>Fungi incertae sedis</taxon>
        <taxon>Zoopagomycota</taxon>
        <taxon>Kickxellomycotina</taxon>
        <taxon>Dimargaritomycetes</taxon>
        <taxon>Dimargaritales</taxon>
        <taxon>Dimargaritaceae</taxon>
        <taxon>Dispira</taxon>
    </lineage>
</organism>
<protein>
    <submittedName>
        <fullName evidence="2">Uncharacterized protein</fullName>
    </submittedName>
</protein>
<dbReference type="OrthoDB" id="5600537at2759"/>
<gene>
    <name evidence="2" type="ORF">IWQ62_006834</name>
</gene>
<dbReference type="Proteomes" id="UP001150925">
    <property type="component" value="Unassembled WGS sequence"/>
</dbReference>
<proteinExistence type="predicted"/>
<dbReference type="EMBL" id="JANBPY010004196">
    <property type="protein sequence ID" value="KAJ1948847.1"/>
    <property type="molecule type" value="Genomic_DNA"/>
</dbReference>
<reference evidence="2" key="1">
    <citation type="submission" date="2022-07" db="EMBL/GenBank/DDBJ databases">
        <title>Phylogenomic reconstructions and comparative analyses of Kickxellomycotina fungi.</title>
        <authorList>
            <person name="Reynolds N.K."/>
            <person name="Stajich J.E."/>
            <person name="Barry K."/>
            <person name="Grigoriev I.V."/>
            <person name="Crous P."/>
            <person name="Smith M.E."/>
        </authorList>
    </citation>
    <scope>NUCLEOTIDE SEQUENCE</scope>
    <source>
        <strain evidence="2">RSA 1196</strain>
    </source>
</reference>
<comment type="caution">
    <text evidence="2">The sequence shown here is derived from an EMBL/GenBank/DDBJ whole genome shotgun (WGS) entry which is preliminary data.</text>
</comment>